<proteinExistence type="predicted"/>
<gene>
    <name evidence="1" type="ORF">AVE30378_01527</name>
</gene>
<reference evidence="1 2" key="1">
    <citation type="submission" date="2018-07" db="EMBL/GenBank/DDBJ databases">
        <authorList>
            <person name="Peeters C."/>
        </authorList>
    </citation>
    <scope>NUCLEOTIDE SEQUENCE [LARGE SCALE GENOMIC DNA]</scope>
    <source>
        <strain evidence="1 2">LMG 30378</strain>
    </source>
</reference>
<organism evidence="1 2">
    <name type="scientific">Achromobacter veterisilvae</name>
    <dbReference type="NCBI Taxonomy" id="2069367"/>
    <lineage>
        <taxon>Bacteria</taxon>
        <taxon>Pseudomonadati</taxon>
        <taxon>Pseudomonadota</taxon>
        <taxon>Betaproteobacteria</taxon>
        <taxon>Burkholderiales</taxon>
        <taxon>Alcaligenaceae</taxon>
        <taxon>Achromobacter</taxon>
    </lineage>
</organism>
<dbReference type="EMBL" id="UFQC01000006">
    <property type="protein sequence ID" value="SSW65364.1"/>
    <property type="molecule type" value="Genomic_DNA"/>
</dbReference>
<sequence>MGMPSWPFPDIPSERFADLTPDELETLEALTLTFIAQMERMRMAETQSAHED</sequence>
<evidence type="ECO:0000313" key="1">
    <source>
        <dbReference type="EMBL" id="SSW65364.1"/>
    </source>
</evidence>
<name>A0A446CBY1_9BURK</name>
<protein>
    <submittedName>
        <fullName evidence="1">Uncharacterized protein</fullName>
    </submittedName>
</protein>
<accession>A0A446CBY1</accession>
<dbReference type="Proteomes" id="UP000289465">
    <property type="component" value="Unassembled WGS sequence"/>
</dbReference>
<evidence type="ECO:0000313" key="2">
    <source>
        <dbReference type="Proteomes" id="UP000289465"/>
    </source>
</evidence>
<dbReference type="AlphaFoldDB" id="A0A446CBY1"/>